<proteinExistence type="predicted"/>
<evidence type="ECO:0000313" key="1">
    <source>
        <dbReference type="EMBL" id="QEW26284.1"/>
    </source>
</evidence>
<organism evidence="1 2">
    <name type="scientific">Roseovarius indicus</name>
    <dbReference type="NCBI Taxonomy" id="540747"/>
    <lineage>
        <taxon>Bacteria</taxon>
        <taxon>Pseudomonadati</taxon>
        <taxon>Pseudomonadota</taxon>
        <taxon>Alphaproteobacteria</taxon>
        <taxon>Rhodobacterales</taxon>
        <taxon>Roseobacteraceae</taxon>
        <taxon>Roseovarius</taxon>
    </lineage>
</organism>
<dbReference type="Proteomes" id="UP000325785">
    <property type="component" value="Chromosome"/>
</dbReference>
<dbReference type="EMBL" id="CP031598">
    <property type="protein sequence ID" value="QEW26284.1"/>
    <property type="molecule type" value="Genomic_DNA"/>
</dbReference>
<name>A0A5P3ABY6_9RHOB</name>
<dbReference type="KEGG" id="rid:RIdsm_02082"/>
<protein>
    <submittedName>
        <fullName evidence="1">Uncharacterized protein</fullName>
    </submittedName>
</protein>
<evidence type="ECO:0000313" key="2">
    <source>
        <dbReference type="Proteomes" id="UP000325785"/>
    </source>
</evidence>
<sequence length="158" mass="17271">MKQHSEMRGGFPVAAFDTLPEAERVLVRALRHWSDGPDGQERIARLLLASMGEAEAQTCQRALNDVMGVIARHGRRKLVRHKETCSCVGADEAVFAHFVMLAATGEREDAMLIGSLIVEGPLLMAMTEAARQAGLYLHRATISKLNATVRQRAGATLH</sequence>
<dbReference type="RefSeq" id="WP_057813437.1">
    <property type="nucleotide sequence ID" value="NZ_CAXRJZ010000130.1"/>
</dbReference>
<dbReference type="OrthoDB" id="7874397at2"/>
<dbReference type="AlphaFoldDB" id="A0A5P3ABY6"/>
<accession>A0A5P3ABY6</accession>
<gene>
    <name evidence="1" type="ORF">RIdsm_02082</name>
</gene>
<reference evidence="1 2" key="1">
    <citation type="submission" date="2018-08" db="EMBL/GenBank/DDBJ databases">
        <title>Genetic Globetrotter - A new plasmid hitch-hiking vast phylogenetic and geographic distances.</title>
        <authorList>
            <person name="Vollmers J."/>
            <person name="Petersen J."/>
        </authorList>
    </citation>
    <scope>NUCLEOTIDE SEQUENCE [LARGE SCALE GENOMIC DNA]</scope>
    <source>
        <strain evidence="1 2">DSM 26383</strain>
    </source>
</reference>